<reference evidence="1 2" key="1">
    <citation type="submission" date="2017-04" db="EMBL/GenBank/DDBJ databases">
        <title>Draft genome sequence of Tuber borchii Vittad., a whitish edible truffle.</title>
        <authorList>
            <consortium name="DOE Joint Genome Institute"/>
            <person name="Murat C."/>
            <person name="Kuo A."/>
            <person name="Barry K.W."/>
            <person name="Clum A."/>
            <person name="Dockter R.B."/>
            <person name="Fauchery L."/>
            <person name="Iotti M."/>
            <person name="Kohler A."/>
            <person name="Labutti K."/>
            <person name="Lindquist E.A."/>
            <person name="Lipzen A."/>
            <person name="Ohm R.A."/>
            <person name="Wang M."/>
            <person name="Grigoriev I.V."/>
            <person name="Zambonelli A."/>
            <person name="Martin F.M."/>
        </authorList>
    </citation>
    <scope>NUCLEOTIDE SEQUENCE [LARGE SCALE GENOMIC DNA]</scope>
    <source>
        <strain evidence="1 2">Tbo3840</strain>
    </source>
</reference>
<evidence type="ECO:0008006" key="3">
    <source>
        <dbReference type="Google" id="ProtNLM"/>
    </source>
</evidence>
<evidence type="ECO:0000313" key="2">
    <source>
        <dbReference type="Proteomes" id="UP000244722"/>
    </source>
</evidence>
<keyword evidence="2" id="KW-1185">Reference proteome</keyword>
<name>A0A2T6ZYK1_TUBBO</name>
<accession>A0A2T6ZYK1</accession>
<organism evidence="1 2">
    <name type="scientific">Tuber borchii</name>
    <name type="common">White truffle</name>
    <dbReference type="NCBI Taxonomy" id="42251"/>
    <lineage>
        <taxon>Eukaryota</taxon>
        <taxon>Fungi</taxon>
        <taxon>Dikarya</taxon>
        <taxon>Ascomycota</taxon>
        <taxon>Pezizomycotina</taxon>
        <taxon>Pezizomycetes</taxon>
        <taxon>Pezizales</taxon>
        <taxon>Tuberaceae</taxon>
        <taxon>Tuber</taxon>
    </lineage>
</organism>
<dbReference type="AlphaFoldDB" id="A0A2T6ZYK1"/>
<sequence>MFFFLLFCYVASILYLAVSFQMPMRSLLYPVMLMVTMALYSLTPRLVHELVGWVWSQDMTAVLPFPPLPSTGIVLSQYH</sequence>
<evidence type="ECO:0000313" key="1">
    <source>
        <dbReference type="EMBL" id="PUU80544.1"/>
    </source>
</evidence>
<comment type="caution">
    <text evidence="1">The sequence shown here is derived from an EMBL/GenBank/DDBJ whole genome shotgun (WGS) entry which is preliminary data.</text>
</comment>
<dbReference type="Proteomes" id="UP000244722">
    <property type="component" value="Unassembled WGS sequence"/>
</dbReference>
<gene>
    <name evidence="1" type="ORF">B9Z19DRAFT_722567</name>
</gene>
<protein>
    <recommendedName>
        <fullName evidence="3">ABC-2 type transporter domain-containing protein</fullName>
    </recommendedName>
</protein>
<proteinExistence type="predicted"/>
<dbReference type="EMBL" id="NESQ01000062">
    <property type="protein sequence ID" value="PUU80544.1"/>
    <property type="molecule type" value="Genomic_DNA"/>
</dbReference>